<reference evidence="4 5" key="2">
    <citation type="submission" date="2018-11" db="EMBL/GenBank/DDBJ databases">
        <authorList>
            <consortium name="Pathogen Informatics"/>
        </authorList>
    </citation>
    <scope>NUCLEOTIDE SEQUENCE [LARGE SCALE GENOMIC DNA]</scope>
</reference>
<dbReference type="AlphaFoldDB" id="A0A158PPD1"/>
<accession>A0A158PPD1</accession>
<evidence type="ECO:0000256" key="3">
    <source>
        <dbReference type="SAM" id="SignalP"/>
    </source>
</evidence>
<name>A0A158PPD1_ANISI</name>
<dbReference type="WBParaSite" id="ASIM_0001419101-mRNA-1">
    <property type="protein sequence ID" value="ASIM_0001419101-mRNA-1"/>
    <property type="gene ID" value="ASIM_0001419101"/>
</dbReference>
<dbReference type="Proteomes" id="UP000267096">
    <property type="component" value="Unassembled WGS sequence"/>
</dbReference>
<keyword evidence="2" id="KW-0812">Transmembrane</keyword>
<feature type="transmembrane region" description="Helical" evidence="2">
    <location>
        <begin position="92"/>
        <end position="114"/>
    </location>
</feature>
<keyword evidence="2" id="KW-1133">Transmembrane helix</keyword>
<reference evidence="6" key="1">
    <citation type="submission" date="2016-04" db="UniProtKB">
        <authorList>
            <consortium name="WormBaseParasite"/>
        </authorList>
    </citation>
    <scope>IDENTIFICATION</scope>
</reference>
<feature type="region of interest" description="Disordered" evidence="1">
    <location>
        <begin position="189"/>
        <end position="234"/>
    </location>
</feature>
<keyword evidence="5" id="KW-1185">Reference proteome</keyword>
<evidence type="ECO:0000256" key="1">
    <source>
        <dbReference type="SAM" id="MobiDB-lite"/>
    </source>
</evidence>
<evidence type="ECO:0000313" key="4">
    <source>
        <dbReference type="EMBL" id="VDK50179.1"/>
    </source>
</evidence>
<feature type="signal peptide" evidence="3">
    <location>
        <begin position="1"/>
        <end position="30"/>
    </location>
</feature>
<evidence type="ECO:0000256" key="2">
    <source>
        <dbReference type="SAM" id="Phobius"/>
    </source>
</evidence>
<keyword evidence="3" id="KW-0732">Signal</keyword>
<keyword evidence="2" id="KW-0472">Membrane</keyword>
<feature type="chain" id="PRO_5043135184" evidence="3">
    <location>
        <begin position="31"/>
        <end position="234"/>
    </location>
</feature>
<protein>
    <submittedName>
        <fullName evidence="4 6">Uncharacterized protein</fullName>
    </submittedName>
</protein>
<evidence type="ECO:0000313" key="6">
    <source>
        <dbReference type="WBParaSite" id="ASIM_0001419101-mRNA-1"/>
    </source>
</evidence>
<proteinExistence type="predicted"/>
<dbReference type="EMBL" id="UYRR01031449">
    <property type="protein sequence ID" value="VDK50179.1"/>
    <property type="molecule type" value="Genomic_DNA"/>
</dbReference>
<sequence>MFRNWLLLLLDSPLLVKILLRAAYHQKILARLIYSAKSNCTSNRCLFESPTPALSLDFYTTQLNKAPGTRFTAKLYSTSTAFDEEHSLITDWGIVLVVTAVFLIVLLSISYLFYMKRNLLLRRIFNLLSNSAAFYELRSGESFTYGGVIADLNGSALDASKSAQAKKKEASGCDKTAPIYRRQPRTSIPSVHIPNFEPMPTIAEEDNEVAESDASSVPNSRRNSSLERPSIRVL</sequence>
<feature type="compositionally biased region" description="Polar residues" evidence="1">
    <location>
        <begin position="213"/>
        <end position="227"/>
    </location>
</feature>
<organism evidence="6">
    <name type="scientific">Anisakis simplex</name>
    <name type="common">Herring worm</name>
    <dbReference type="NCBI Taxonomy" id="6269"/>
    <lineage>
        <taxon>Eukaryota</taxon>
        <taxon>Metazoa</taxon>
        <taxon>Ecdysozoa</taxon>
        <taxon>Nematoda</taxon>
        <taxon>Chromadorea</taxon>
        <taxon>Rhabditida</taxon>
        <taxon>Spirurina</taxon>
        <taxon>Ascaridomorpha</taxon>
        <taxon>Ascaridoidea</taxon>
        <taxon>Anisakidae</taxon>
        <taxon>Anisakis</taxon>
        <taxon>Anisakis simplex complex</taxon>
    </lineage>
</organism>
<evidence type="ECO:0000313" key="5">
    <source>
        <dbReference type="Proteomes" id="UP000267096"/>
    </source>
</evidence>
<gene>
    <name evidence="4" type="ORF">ASIM_LOCUS13619</name>
</gene>